<evidence type="ECO:0000313" key="1">
    <source>
        <dbReference type="EMBL" id="AAF85117.1"/>
    </source>
</evidence>
<dbReference type="KEGG" id="xfa:XF_2318"/>
<organism evidence="1 2">
    <name type="scientific">Xylella fastidiosa (strain 9a5c)</name>
    <dbReference type="NCBI Taxonomy" id="160492"/>
    <lineage>
        <taxon>Bacteria</taxon>
        <taxon>Pseudomonadati</taxon>
        <taxon>Pseudomonadota</taxon>
        <taxon>Gammaproteobacteria</taxon>
        <taxon>Lysobacterales</taxon>
        <taxon>Lysobacteraceae</taxon>
        <taxon>Xylella</taxon>
    </lineage>
</organism>
<name>Q9PB27_XYLFA</name>
<dbReference type="HOGENOM" id="CLU_1004542_0_0_6"/>
<dbReference type="RefSeq" id="WP_010894765.1">
    <property type="nucleotide sequence ID" value="NC_002488.3"/>
</dbReference>
<dbReference type="AlphaFoldDB" id="Q9PB27"/>
<evidence type="ECO:0000313" key="2">
    <source>
        <dbReference type="Proteomes" id="UP000000812"/>
    </source>
</evidence>
<gene>
    <name evidence="1" type="ordered locus">XF_2318</name>
</gene>
<accession>Q9PB27</accession>
<dbReference type="PIR" id="C82571">
    <property type="entry name" value="C82571"/>
</dbReference>
<dbReference type="Proteomes" id="UP000000812">
    <property type="component" value="Chromosome"/>
</dbReference>
<reference evidence="1 2" key="1">
    <citation type="journal article" date="2000" name="Nature">
        <title>The genome sequence of the plant pathogen Xylella fastidiosa.</title>
        <authorList>
            <person name="Simpson A.J."/>
            <person name="Reinach F.C."/>
            <person name="Arruda P."/>
            <person name="Abreu F.A."/>
            <person name="Acencio M."/>
            <person name="Alvarenga R."/>
            <person name="Alves L.M."/>
            <person name="Araya J.E."/>
            <person name="Baia G.S."/>
            <person name="Baptista C.S."/>
            <person name="Barros M.H."/>
            <person name="Bonaccorsi E.D."/>
            <person name="Bordin S."/>
            <person name="Bove J.M."/>
            <person name="Briones M.R."/>
            <person name="Bueno M.R."/>
            <person name="Camargo A.A."/>
            <person name="Camargo L.E."/>
            <person name="Carraro D.M."/>
            <person name="Carrer H."/>
            <person name="Colauto N.B."/>
            <person name="Colombo C."/>
            <person name="Costa F.F."/>
            <person name="Costa M.C."/>
            <person name="Costa-Neto C.M."/>
            <person name="Coutinho L.L."/>
            <person name="Cristofani M."/>
            <person name="Dias-Neto E."/>
            <person name="Docena C."/>
            <person name="El-Dorry H."/>
            <person name="Facincani A.P."/>
            <person name="Ferreira A.J."/>
            <person name="Ferreira V.C."/>
            <person name="Ferro J.A."/>
            <person name="Fraga J.S."/>
            <person name="Franca S.C."/>
            <person name="Franco M.C."/>
            <person name="Frohme M."/>
            <person name="Furlan L.R."/>
            <person name="Garnier M."/>
            <person name="Goldman G.H."/>
            <person name="Goldman M.H."/>
            <person name="Gomes S.L."/>
            <person name="Gruber A."/>
            <person name="Ho P.L."/>
            <person name="Hoheisel J.D."/>
            <person name="Junqueira M.L."/>
            <person name="Kemper E.L."/>
            <person name="Kitajima J.P."/>
            <person name="Krieger J.E."/>
            <person name="Kuramae E.E."/>
            <person name="Laigret F."/>
            <person name="Lambais M.R."/>
            <person name="Leite L.C."/>
            <person name="Lemos E.G."/>
            <person name="Lemos M.V."/>
            <person name="Lopes S.A."/>
            <person name="Lopes C.R."/>
            <person name="Machado J.A."/>
            <person name="Machado M.A."/>
            <person name="Madeira A.M."/>
            <person name="Madeira H.M."/>
            <person name="Marino C.L."/>
            <person name="Marques M.V."/>
            <person name="Martins E.A."/>
            <person name="Martins E.M."/>
            <person name="Matsukuma A.Y."/>
            <person name="Menck C.F."/>
            <person name="Miracca E.C."/>
            <person name="Miyaki C.Y."/>
            <person name="Monteriro-Vitorello C.B."/>
            <person name="Moon D.H."/>
            <person name="Nagai M.A."/>
            <person name="Nascimento A.L."/>
            <person name="Netto L.E."/>
            <person name="Nhani A.Jr."/>
            <person name="Nobrega F.G."/>
            <person name="Nunes L.R."/>
            <person name="Oliveira M.A."/>
            <person name="de Oliveira M.C."/>
            <person name="de Oliveira R.C."/>
            <person name="Palmieri D.A."/>
            <person name="Paris A."/>
            <person name="Peixoto B.R."/>
            <person name="Pereira G.A."/>
            <person name="Pereira H.A.Jr."/>
            <person name="Pesquero J.B."/>
            <person name="Quaggio R.B."/>
            <person name="Roberto P.G."/>
            <person name="Rodrigues V."/>
            <person name="de M Rosa A.J."/>
            <person name="de Rosa V.E.Jr."/>
            <person name="de Sa R.G."/>
            <person name="Santelli R.V."/>
            <person name="Sawasaki H.E."/>
            <person name="da Silva A.C."/>
            <person name="da Silva A.M."/>
            <person name="da Silva F.R."/>
            <person name="da Silva W.A.Jr."/>
            <person name="da Silveira J.F."/>
            <person name="Silvestri M.L."/>
            <person name="Siqueira W.J."/>
            <person name="de Souza A.A."/>
            <person name="de Souza A.P."/>
            <person name="Terenzi M.F."/>
            <person name="Truffi D."/>
            <person name="Tsai S.M."/>
            <person name="Tsuhako M.H."/>
            <person name="Vallada H."/>
            <person name="Van Sluys M.A."/>
            <person name="Verjovski-Almeida S."/>
            <person name="Vettore A.L."/>
            <person name="Zago M.A."/>
            <person name="Zatz M."/>
            <person name="Meidanis J."/>
            <person name="Setubal J.C."/>
        </authorList>
    </citation>
    <scope>NUCLEOTIDE SEQUENCE [LARGE SCALE GENOMIC DNA]</scope>
    <source>
        <strain evidence="1 2">9a5c</strain>
    </source>
</reference>
<proteinExistence type="predicted"/>
<sequence>MDRQTVYAGAIPLETDLLNTNRNALVGLGKLAAAMLGTSYLACVPTAPATLHVQVLPGEIYSLQNLDGTAYSSLAADTTHQIIKQGMILDAVTLNCPAPATSGYSINYLIEAAYQDFDDNAVVLPYYNASNPSQAYSGPSNSGTAQSTVRRGICTLQVKAGIVAATGTQLTPAADSGYVGLWTVTVAYGQTQITAANITQAANAPFLPAGGIVPSVQNSAFNYALDTGTANTYLVSYSPPVTQLTDGMVLSFRINRDHVRMVLIVRSEKYRPLMEAP</sequence>
<dbReference type="STRING" id="160492.XF_2318"/>
<dbReference type="EMBL" id="AE003849">
    <property type="protein sequence ID" value="AAF85117.1"/>
    <property type="molecule type" value="Genomic_DNA"/>
</dbReference>
<protein>
    <submittedName>
        <fullName evidence="1">Uncharacterized protein</fullName>
    </submittedName>
</protein>
<dbReference type="eggNOG" id="ENOG502ZCGG">
    <property type="taxonomic scope" value="Bacteria"/>
</dbReference>